<dbReference type="AlphaFoldDB" id="A0A1F6V3S7"/>
<evidence type="ECO:0000256" key="5">
    <source>
        <dbReference type="ARBA" id="ARBA00022801"/>
    </source>
</evidence>
<proteinExistence type="inferred from homology"/>
<dbReference type="SUPFAM" id="SSF54786">
    <property type="entry name" value="YcfA/nrd intein domain"/>
    <property type="match status" value="1"/>
</dbReference>
<evidence type="ECO:0000313" key="9">
    <source>
        <dbReference type="Proteomes" id="UP000178700"/>
    </source>
</evidence>
<keyword evidence="6" id="KW-0694">RNA-binding</keyword>
<evidence type="ECO:0000256" key="6">
    <source>
        <dbReference type="ARBA" id="ARBA00022884"/>
    </source>
</evidence>
<evidence type="ECO:0000256" key="3">
    <source>
        <dbReference type="ARBA" id="ARBA00022722"/>
    </source>
</evidence>
<keyword evidence="5" id="KW-0378">Hydrolase</keyword>
<sequence length="82" mass="9669">MPNKLRDLSGKEIIKFLEKEGFKIYKTRGSHCKMKRIISDSSQTLFIPLHKSITKATLHDIFYQISEYLPGSLELKRFFFTE</sequence>
<evidence type="ECO:0008006" key="10">
    <source>
        <dbReference type="Google" id="ProtNLM"/>
    </source>
</evidence>
<organism evidence="8 9">
    <name type="scientific">Candidatus Nomurabacteria bacterium RIFCSPHIGHO2_01_FULL_39_10</name>
    <dbReference type="NCBI Taxonomy" id="1801733"/>
    <lineage>
        <taxon>Bacteria</taxon>
        <taxon>Candidatus Nomuraibacteriota</taxon>
    </lineage>
</organism>
<dbReference type="Pfam" id="PF07927">
    <property type="entry name" value="HicA_toxin"/>
    <property type="match status" value="1"/>
</dbReference>
<dbReference type="InterPro" id="IPR012933">
    <property type="entry name" value="HicA_mRNA_interferase"/>
</dbReference>
<comment type="similarity">
    <text evidence="1">Belongs to the HicA mRNA interferase family.</text>
</comment>
<keyword evidence="7" id="KW-0346">Stress response</keyword>
<reference evidence="8 9" key="1">
    <citation type="journal article" date="2016" name="Nat. Commun.">
        <title>Thousands of microbial genomes shed light on interconnected biogeochemical processes in an aquifer system.</title>
        <authorList>
            <person name="Anantharaman K."/>
            <person name="Brown C.T."/>
            <person name="Hug L.A."/>
            <person name="Sharon I."/>
            <person name="Castelle C.J."/>
            <person name="Probst A.J."/>
            <person name="Thomas B.C."/>
            <person name="Singh A."/>
            <person name="Wilkins M.J."/>
            <person name="Karaoz U."/>
            <person name="Brodie E.L."/>
            <person name="Williams K.H."/>
            <person name="Hubbard S.S."/>
            <person name="Banfield J.F."/>
        </authorList>
    </citation>
    <scope>NUCLEOTIDE SEQUENCE [LARGE SCALE GENOMIC DNA]</scope>
</reference>
<dbReference type="Proteomes" id="UP000178700">
    <property type="component" value="Unassembled WGS sequence"/>
</dbReference>
<dbReference type="InterPro" id="IPR038570">
    <property type="entry name" value="HicA_sf"/>
</dbReference>
<accession>A0A1F6V3S7</accession>
<dbReference type="GO" id="GO:0004519">
    <property type="term" value="F:endonuclease activity"/>
    <property type="evidence" value="ECO:0007669"/>
    <property type="project" value="UniProtKB-KW"/>
</dbReference>
<evidence type="ECO:0000256" key="7">
    <source>
        <dbReference type="ARBA" id="ARBA00023016"/>
    </source>
</evidence>
<keyword evidence="4" id="KW-0255">Endonuclease</keyword>
<dbReference type="GO" id="GO:0003729">
    <property type="term" value="F:mRNA binding"/>
    <property type="evidence" value="ECO:0007669"/>
    <property type="project" value="InterPro"/>
</dbReference>
<protein>
    <recommendedName>
        <fullName evidence="10">Addiction module toxin, HicA family</fullName>
    </recommendedName>
</protein>
<evidence type="ECO:0000313" key="8">
    <source>
        <dbReference type="EMBL" id="OGI64340.1"/>
    </source>
</evidence>
<comment type="caution">
    <text evidence="8">The sequence shown here is derived from an EMBL/GenBank/DDBJ whole genome shotgun (WGS) entry which is preliminary data.</text>
</comment>
<dbReference type="GO" id="GO:0016787">
    <property type="term" value="F:hydrolase activity"/>
    <property type="evidence" value="ECO:0007669"/>
    <property type="project" value="UniProtKB-KW"/>
</dbReference>
<evidence type="ECO:0000256" key="1">
    <source>
        <dbReference type="ARBA" id="ARBA00006620"/>
    </source>
</evidence>
<keyword evidence="2" id="KW-1277">Toxin-antitoxin system</keyword>
<evidence type="ECO:0000256" key="4">
    <source>
        <dbReference type="ARBA" id="ARBA00022759"/>
    </source>
</evidence>
<name>A0A1F6V3S7_9BACT</name>
<evidence type="ECO:0000256" key="2">
    <source>
        <dbReference type="ARBA" id="ARBA00022649"/>
    </source>
</evidence>
<keyword evidence="3" id="KW-0540">Nuclease</keyword>
<dbReference type="Gene3D" id="3.30.920.30">
    <property type="entry name" value="Hypothetical protein"/>
    <property type="match status" value="1"/>
</dbReference>
<gene>
    <name evidence="8" type="ORF">A2642_04370</name>
</gene>
<dbReference type="EMBL" id="MFTJ01000054">
    <property type="protein sequence ID" value="OGI64340.1"/>
    <property type="molecule type" value="Genomic_DNA"/>
</dbReference>